<reference evidence="2 3" key="1">
    <citation type="submission" date="2024-12" db="EMBL/GenBank/DDBJ databases">
        <authorList>
            <person name="Hu S."/>
        </authorList>
    </citation>
    <scope>NUCLEOTIDE SEQUENCE [LARGE SCALE GENOMIC DNA]</scope>
    <source>
        <strain evidence="2 3">THG-T11</strain>
    </source>
</reference>
<dbReference type="RefSeq" id="WP_138724906.1">
    <property type="nucleotide sequence ID" value="NZ_SSHJ02000011.1"/>
</dbReference>
<dbReference type="EMBL" id="SSHJ02000011">
    <property type="protein sequence ID" value="MFN0257830.1"/>
    <property type="molecule type" value="Genomic_DNA"/>
</dbReference>
<accession>A0ABW9JC58</accession>
<protein>
    <submittedName>
        <fullName evidence="2">Uncharacterized protein</fullName>
    </submittedName>
</protein>
<keyword evidence="1" id="KW-0732">Signal</keyword>
<keyword evidence="3" id="KW-1185">Reference proteome</keyword>
<proteinExistence type="predicted"/>
<name>A0ABW9JC58_9SPHI</name>
<evidence type="ECO:0000256" key="1">
    <source>
        <dbReference type="SAM" id="SignalP"/>
    </source>
</evidence>
<sequence length="190" mass="22154">MKKLTFAIILLFFCLVFVKAQEVKLDTALSTKAKPKVKIIYDTKSIVVHPHQNNDVLTWNFNSQIRVKTAIPIFINYNNVEDLKIDKATRSLLFKYKKEKPEIISLYELARKYCKISGKDILFSVDDEWQKQPDSIFIAIDAIKHIRVVDSKNYPYLAIKRNHFVVLVVITVNPPKKEEDDGDKPKIYIR</sequence>
<dbReference type="Proteomes" id="UP001517247">
    <property type="component" value="Unassembled WGS sequence"/>
</dbReference>
<feature type="chain" id="PRO_5045460235" evidence="1">
    <location>
        <begin position="21"/>
        <end position="190"/>
    </location>
</feature>
<evidence type="ECO:0000313" key="3">
    <source>
        <dbReference type="Proteomes" id="UP001517247"/>
    </source>
</evidence>
<feature type="signal peptide" evidence="1">
    <location>
        <begin position="1"/>
        <end position="20"/>
    </location>
</feature>
<gene>
    <name evidence="2" type="ORF">E6A44_019755</name>
</gene>
<evidence type="ECO:0000313" key="2">
    <source>
        <dbReference type="EMBL" id="MFN0257830.1"/>
    </source>
</evidence>
<organism evidence="2 3">
    <name type="scientific">Pedobacter ureilyticus</name>
    <dbReference type="NCBI Taxonomy" id="1393051"/>
    <lineage>
        <taxon>Bacteria</taxon>
        <taxon>Pseudomonadati</taxon>
        <taxon>Bacteroidota</taxon>
        <taxon>Sphingobacteriia</taxon>
        <taxon>Sphingobacteriales</taxon>
        <taxon>Sphingobacteriaceae</taxon>
        <taxon>Pedobacter</taxon>
    </lineage>
</organism>
<comment type="caution">
    <text evidence="2">The sequence shown here is derived from an EMBL/GenBank/DDBJ whole genome shotgun (WGS) entry which is preliminary data.</text>
</comment>